<comment type="caution">
    <text evidence="5">The sequence shown here is derived from an EMBL/GenBank/DDBJ whole genome shotgun (WGS) entry which is preliminary data.</text>
</comment>
<evidence type="ECO:0000259" key="3">
    <source>
        <dbReference type="Pfam" id="PF01709"/>
    </source>
</evidence>
<evidence type="ECO:0000313" key="6">
    <source>
        <dbReference type="Proteomes" id="UP000308730"/>
    </source>
</evidence>
<dbReference type="AlphaFoldDB" id="A0A4S4MX46"/>
<dbReference type="InterPro" id="IPR017856">
    <property type="entry name" value="Integrase-like_N"/>
</dbReference>
<organism evidence="5 6">
    <name type="scientific">Antrodiella citrinella</name>
    <dbReference type="NCBI Taxonomy" id="2447956"/>
    <lineage>
        <taxon>Eukaryota</taxon>
        <taxon>Fungi</taxon>
        <taxon>Dikarya</taxon>
        <taxon>Basidiomycota</taxon>
        <taxon>Agaricomycotina</taxon>
        <taxon>Agaricomycetes</taxon>
        <taxon>Polyporales</taxon>
        <taxon>Steccherinaceae</taxon>
        <taxon>Antrodiella</taxon>
    </lineage>
</organism>
<dbReference type="PANTHER" id="PTHR12532">
    <property type="entry name" value="TRANSLATIONAL ACTIVATOR OF CYTOCHROME C OXIDASE 1"/>
    <property type="match status" value="1"/>
</dbReference>
<accession>A0A4S4MX46</accession>
<dbReference type="GO" id="GO:0005739">
    <property type="term" value="C:mitochondrion"/>
    <property type="evidence" value="ECO:0007669"/>
    <property type="project" value="UniProtKB-SubCell"/>
</dbReference>
<dbReference type="FunFam" id="1.10.10.200:FF:000002">
    <property type="entry name" value="Probable transcriptional regulatory protein CLM62_37755"/>
    <property type="match status" value="1"/>
</dbReference>
<evidence type="ECO:0000256" key="1">
    <source>
        <dbReference type="ARBA" id="ARBA00004173"/>
    </source>
</evidence>
<dbReference type="Pfam" id="PF01709">
    <property type="entry name" value="Transcrip_reg"/>
    <property type="match status" value="1"/>
</dbReference>
<protein>
    <recommendedName>
        <fullName evidence="7">YebC-like protein</fullName>
    </recommendedName>
</protein>
<gene>
    <name evidence="5" type="ORF">EUX98_g3232</name>
</gene>
<evidence type="ECO:0000256" key="2">
    <source>
        <dbReference type="ARBA" id="ARBA00008724"/>
    </source>
</evidence>
<dbReference type="SUPFAM" id="SSF75625">
    <property type="entry name" value="YebC-like"/>
    <property type="match status" value="1"/>
</dbReference>
<dbReference type="InterPro" id="IPR026564">
    <property type="entry name" value="Transcrip_reg_TACO1-like_dom3"/>
</dbReference>
<reference evidence="5 6" key="1">
    <citation type="submission" date="2019-02" db="EMBL/GenBank/DDBJ databases">
        <title>Genome sequencing of the rare red list fungi Antrodiella citrinella (Flaviporus citrinellus).</title>
        <authorList>
            <person name="Buettner E."/>
            <person name="Kellner H."/>
        </authorList>
    </citation>
    <scope>NUCLEOTIDE SEQUENCE [LARGE SCALE GENOMIC DNA]</scope>
    <source>
        <strain evidence="5 6">DSM 108506</strain>
    </source>
</reference>
<dbReference type="Gene3D" id="3.30.70.980">
    <property type="match status" value="2"/>
</dbReference>
<keyword evidence="6" id="KW-1185">Reference proteome</keyword>
<dbReference type="InterPro" id="IPR002876">
    <property type="entry name" value="Transcrip_reg_TACO1-like"/>
</dbReference>
<comment type="similarity">
    <text evidence="2">Belongs to the TACO1 family.</text>
</comment>
<dbReference type="InterPro" id="IPR048300">
    <property type="entry name" value="TACO1_YebC-like_2nd/3rd_dom"/>
</dbReference>
<dbReference type="OrthoDB" id="2017544at2759"/>
<comment type="subcellular location">
    <subcellularLocation>
        <location evidence="1">Mitochondrion</location>
    </subcellularLocation>
</comment>
<dbReference type="InterPro" id="IPR049083">
    <property type="entry name" value="TACO1_YebC_N"/>
</dbReference>
<evidence type="ECO:0000259" key="4">
    <source>
        <dbReference type="Pfam" id="PF20772"/>
    </source>
</evidence>
<dbReference type="GO" id="GO:0043027">
    <property type="term" value="F:cysteine-type endopeptidase inhibitor activity involved in apoptotic process"/>
    <property type="evidence" value="ECO:0007669"/>
    <property type="project" value="InterPro"/>
</dbReference>
<evidence type="ECO:0000313" key="5">
    <source>
        <dbReference type="EMBL" id="THH30979.1"/>
    </source>
</evidence>
<dbReference type="InterPro" id="IPR029072">
    <property type="entry name" value="YebC-like"/>
</dbReference>
<feature type="domain" description="TACO1/YebC-like N-terminal" evidence="4">
    <location>
        <begin position="34"/>
        <end position="105"/>
    </location>
</feature>
<evidence type="ECO:0008006" key="7">
    <source>
        <dbReference type="Google" id="ProtNLM"/>
    </source>
</evidence>
<dbReference type="Proteomes" id="UP000308730">
    <property type="component" value="Unassembled WGS sequence"/>
</dbReference>
<name>A0A4S4MX46_9APHY</name>
<dbReference type="EMBL" id="SGPM01000062">
    <property type="protein sequence ID" value="THH30979.1"/>
    <property type="molecule type" value="Genomic_DNA"/>
</dbReference>
<sequence length="282" mass="30741">MLSLRHTTRPLLSLVTFGQRSTFTTSSCVWSGHNKWSKIRHNKGAQDAKKSIINGKAHRDIVVAIRGGPSADPETNTTLAAVLKRARSQGVPKQTIDSALKKATGDGGKGSQHTTYEAMIEGTVGVIVECLTDNVTRTLHNIRDIVTSRGARLAPVAFMFNRKGCVRVAVEKGEDFDSRLEQLIDSAFEAEAEDFEQSDLEDSTTAVEVEFICPPTVLTKVTAAVTASNLAKELLSSELIYKSADDSAHGVTPEEETLERVSRLVESLEADEDVLRVWTTLD</sequence>
<dbReference type="Gene3D" id="1.10.10.200">
    <property type="match status" value="1"/>
</dbReference>
<dbReference type="PANTHER" id="PTHR12532:SF0">
    <property type="entry name" value="TRANSLATIONAL ACTIVATOR OF CYTOCHROME C OXIDASE 1"/>
    <property type="match status" value="1"/>
</dbReference>
<proteinExistence type="inferred from homology"/>
<dbReference type="GO" id="GO:0043066">
    <property type="term" value="P:negative regulation of apoptotic process"/>
    <property type="evidence" value="ECO:0007669"/>
    <property type="project" value="InterPro"/>
</dbReference>
<dbReference type="Pfam" id="PF20772">
    <property type="entry name" value="TACO1_YebC_N"/>
    <property type="match status" value="1"/>
</dbReference>
<feature type="domain" description="TACO1/YebC-like second and third" evidence="3">
    <location>
        <begin position="113"/>
        <end position="280"/>
    </location>
</feature>